<name>B5CL33_9FIRM</name>
<reference evidence="3 4" key="1">
    <citation type="submission" date="2008-08" db="EMBL/GenBank/DDBJ databases">
        <title>Draft genome sequence of Ruminococcus lactaris ATCC 29176.</title>
        <authorList>
            <person name="Sudarsanam P."/>
            <person name="Ley R."/>
            <person name="Guruge J."/>
            <person name="Turnbaugh P.J."/>
            <person name="Mahowald M."/>
            <person name="Liep D."/>
            <person name="Gordon J."/>
        </authorList>
    </citation>
    <scope>NUCLEOTIDE SEQUENCE [LARGE SCALE GENOMIC DNA]</scope>
    <source>
        <strain evidence="3 4">ATCC 29176</strain>
    </source>
</reference>
<evidence type="ECO:0000256" key="2">
    <source>
        <dbReference type="PIRSR" id="PIRSR605754-1"/>
    </source>
</evidence>
<evidence type="ECO:0000313" key="4">
    <source>
        <dbReference type="Proteomes" id="UP000003254"/>
    </source>
</evidence>
<feature type="active site" description="Proton donor/acceptor" evidence="2">
    <location>
        <position position="116"/>
    </location>
</feature>
<dbReference type="Proteomes" id="UP000003254">
    <property type="component" value="Unassembled WGS sequence"/>
</dbReference>
<accession>B5CL33</accession>
<sequence length="237" mass="27480">MKKVMKVIAAGIVCTCIFCFGKAIRDKTAKVYQQFCEETEPEEWIDFNYWQNRNADVYAWIRIPGTKIDYPVVQGDEDGYYLSHDIDKESNIYGAIYTEKVNGKDFSSPNTVLYGHHMKDGSMFGCLDKYLDRDYFEKYNEVFLFTPEEKRTYHIIAAYEHPAEHILTSYDFSTTEGINDYLRQIPDFVADSGGVIQDETEITPPLLTLSTCTRNDKQKRCLVQGILVECEKKNQEE</sequence>
<dbReference type="Gene3D" id="2.40.260.10">
    <property type="entry name" value="Sortase"/>
    <property type="match status" value="1"/>
</dbReference>
<dbReference type="CDD" id="cd05826">
    <property type="entry name" value="Sortase_B"/>
    <property type="match status" value="1"/>
</dbReference>
<feature type="active site" description="Acyl-thioester intermediate" evidence="2">
    <location>
        <position position="212"/>
    </location>
</feature>
<evidence type="ECO:0000313" key="3">
    <source>
        <dbReference type="EMBL" id="EDY34096.1"/>
    </source>
</evidence>
<keyword evidence="1" id="KW-0378">Hydrolase</keyword>
<evidence type="ECO:0000256" key="1">
    <source>
        <dbReference type="ARBA" id="ARBA00022801"/>
    </source>
</evidence>
<dbReference type="eggNOG" id="COG4509">
    <property type="taxonomic scope" value="Bacteria"/>
</dbReference>
<dbReference type="MEROPS" id="C60.002"/>
<dbReference type="InterPro" id="IPR009835">
    <property type="entry name" value="SrtB"/>
</dbReference>
<dbReference type="Pfam" id="PF04203">
    <property type="entry name" value="Sortase"/>
    <property type="match status" value="1"/>
</dbReference>
<dbReference type="InterPro" id="IPR023365">
    <property type="entry name" value="Sortase_dom-sf"/>
</dbReference>
<dbReference type="HOGENOM" id="CLU_034078_1_0_9"/>
<dbReference type="AlphaFoldDB" id="B5CL33"/>
<gene>
    <name evidence="3" type="ORF">RUMLAC_00152</name>
</gene>
<dbReference type="GO" id="GO:0016787">
    <property type="term" value="F:hydrolase activity"/>
    <property type="evidence" value="ECO:0007669"/>
    <property type="project" value="UniProtKB-KW"/>
</dbReference>
<dbReference type="InterPro" id="IPR005754">
    <property type="entry name" value="Sortase"/>
</dbReference>
<dbReference type="EMBL" id="ABOU02000006">
    <property type="protein sequence ID" value="EDY34096.1"/>
    <property type="molecule type" value="Genomic_DNA"/>
</dbReference>
<proteinExistence type="predicted"/>
<dbReference type="GeneID" id="77333782"/>
<comment type="caution">
    <text evidence="3">The sequence shown here is derived from an EMBL/GenBank/DDBJ whole genome shotgun (WGS) entry which is preliminary data.</text>
</comment>
<dbReference type="RefSeq" id="WP_005609637.1">
    <property type="nucleotide sequence ID" value="NZ_CP102292.1"/>
</dbReference>
<protein>
    <submittedName>
        <fullName evidence="3">Putative sortase, SrtB family</fullName>
    </submittedName>
</protein>
<reference evidence="3 4" key="2">
    <citation type="submission" date="2008-08" db="EMBL/GenBank/DDBJ databases">
        <authorList>
            <person name="Fulton L."/>
            <person name="Clifton S."/>
            <person name="Fulton B."/>
            <person name="Xu J."/>
            <person name="Minx P."/>
            <person name="Pepin K.H."/>
            <person name="Johnson M."/>
            <person name="Bhonagiri V."/>
            <person name="Nash W.E."/>
            <person name="Mardis E.R."/>
            <person name="Wilson R.K."/>
        </authorList>
    </citation>
    <scope>NUCLEOTIDE SEQUENCE [LARGE SCALE GENOMIC DNA]</scope>
    <source>
        <strain evidence="3 4">ATCC 29176</strain>
    </source>
</reference>
<keyword evidence="4" id="KW-1185">Reference proteome</keyword>
<dbReference type="SUPFAM" id="SSF63817">
    <property type="entry name" value="Sortase"/>
    <property type="match status" value="1"/>
</dbReference>
<organism evidence="3 4">
    <name type="scientific">[Ruminococcus] lactaris ATCC 29176</name>
    <dbReference type="NCBI Taxonomy" id="471875"/>
    <lineage>
        <taxon>Bacteria</taxon>
        <taxon>Bacillati</taxon>
        <taxon>Bacillota</taxon>
        <taxon>Clostridia</taxon>
        <taxon>Lachnospirales</taxon>
        <taxon>Lachnospiraceae</taxon>
        <taxon>Mediterraneibacter</taxon>
    </lineage>
</organism>